<dbReference type="PANTHER" id="PTHR31977">
    <property type="entry name" value="UPF0696 PROTEIN C11ORF68"/>
    <property type="match status" value="1"/>
</dbReference>
<dbReference type="SUPFAM" id="SSF55418">
    <property type="entry name" value="eIF4e-like"/>
    <property type="match status" value="1"/>
</dbReference>
<dbReference type="Proteomes" id="UP000284706">
    <property type="component" value="Unassembled WGS sequence"/>
</dbReference>
<dbReference type="InterPro" id="IPR015034">
    <property type="entry name" value="Bles03"/>
</dbReference>
<feature type="region of interest" description="Disordered" evidence="2">
    <location>
        <begin position="81"/>
        <end position="102"/>
    </location>
</feature>
<feature type="region of interest" description="Disordered" evidence="2">
    <location>
        <begin position="308"/>
        <end position="396"/>
    </location>
</feature>
<protein>
    <submittedName>
        <fullName evidence="3">Uncharacterized protein</fullName>
    </submittedName>
</protein>
<dbReference type="InterPro" id="IPR023398">
    <property type="entry name" value="TIF_eIF4e-like"/>
</dbReference>
<dbReference type="EMBL" id="NHYE01000870">
    <property type="protein sequence ID" value="PPR02133.1"/>
    <property type="molecule type" value="Genomic_DNA"/>
</dbReference>
<accession>A0A409YGI8</accession>
<dbReference type="OrthoDB" id="10067381at2759"/>
<name>A0A409YGI8_9AGAR</name>
<feature type="compositionally biased region" description="Basic residues" evidence="2">
    <location>
        <begin position="337"/>
        <end position="347"/>
    </location>
</feature>
<reference evidence="3 4" key="1">
    <citation type="journal article" date="2018" name="Evol. Lett.">
        <title>Horizontal gene cluster transfer increased hallucinogenic mushroom diversity.</title>
        <authorList>
            <person name="Reynolds H.T."/>
            <person name="Vijayakumar V."/>
            <person name="Gluck-Thaler E."/>
            <person name="Korotkin H.B."/>
            <person name="Matheny P.B."/>
            <person name="Slot J.C."/>
        </authorList>
    </citation>
    <scope>NUCLEOTIDE SEQUENCE [LARGE SCALE GENOMIC DNA]</scope>
    <source>
        <strain evidence="3 4">SRW20</strain>
    </source>
</reference>
<sequence length="396" mass="43578">MSNDEVLPESYKYYWSAKSEIPLQDFLTKFKPSMVQNDGTKPWIWVRGSEPEKKDTGEEEAIKEATKLLQEVTEKVENIKNDDSIPVRSNKKTGAKSKKELREQVQNEATEKLKEISIRHGYVSGKWLIFAPAEKVDQIWSSIASALTSLGGHDDLSPRPLASLVSGPLHETPAYLAKVSTSTEEEKSNAQHLICVYLPDVYDKAAVTEVMRVLLRRHGATLSGVKSDLYTLIGMTLLQSYLASDEQAVLYQHASGIPSTVSYTSEFGCYHHSSTVFVVWKNAAVIPEKEAKDLKDAFFAELASNKSAPADTKAPDGVAAEKGNDNKAGVAPTTTKAKAKPKPKLKKKADEDFFASDDETADKKEPDASSSTATGTKRPPVDEEDEEQPKKKAAKK</sequence>
<keyword evidence="4" id="KW-1185">Reference proteome</keyword>
<dbReference type="InParanoid" id="A0A409YGI8"/>
<comment type="similarity">
    <text evidence="1">Belongs to the UPF0696 family.</text>
</comment>
<evidence type="ECO:0000313" key="4">
    <source>
        <dbReference type="Proteomes" id="UP000284706"/>
    </source>
</evidence>
<proteinExistence type="inferred from homology"/>
<evidence type="ECO:0000256" key="2">
    <source>
        <dbReference type="SAM" id="MobiDB-lite"/>
    </source>
</evidence>
<dbReference type="Gene3D" id="3.30.760.10">
    <property type="entry name" value="RNA Cap, Translation Initiation Factor Eif4e"/>
    <property type="match status" value="1"/>
</dbReference>
<dbReference type="AlphaFoldDB" id="A0A409YGI8"/>
<dbReference type="Pfam" id="PF08939">
    <property type="entry name" value="Bles03"/>
    <property type="match status" value="1"/>
</dbReference>
<organism evidence="3 4">
    <name type="scientific">Gymnopilus dilepis</name>
    <dbReference type="NCBI Taxonomy" id="231916"/>
    <lineage>
        <taxon>Eukaryota</taxon>
        <taxon>Fungi</taxon>
        <taxon>Dikarya</taxon>
        <taxon>Basidiomycota</taxon>
        <taxon>Agaricomycotina</taxon>
        <taxon>Agaricomycetes</taxon>
        <taxon>Agaricomycetidae</taxon>
        <taxon>Agaricales</taxon>
        <taxon>Agaricineae</taxon>
        <taxon>Hymenogastraceae</taxon>
        <taxon>Gymnopilus</taxon>
    </lineage>
</organism>
<evidence type="ECO:0000313" key="3">
    <source>
        <dbReference type="EMBL" id="PPR02133.1"/>
    </source>
</evidence>
<dbReference type="PANTHER" id="PTHR31977:SF1">
    <property type="entry name" value="UPF0696 PROTEIN C11ORF68"/>
    <property type="match status" value="1"/>
</dbReference>
<evidence type="ECO:0000256" key="1">
    <source>
        <dbReference type="ARBA" id="ARBA00010568"/>
    </source>
</evidence>
<comment type="caution">
    <text evidence="3">The sequence shown here is derived from an EMBL/GenBank/DDBJ whole genome shotgun (WGS) entry which is preliminary data.</text>
</comment>
<gene>
    <name evidence="3" type="ORF">CVT26_008824</name>
</gene>